<reference evidence="4 5" key="1">
    <citation type="submission" date="2018-01" db="EMBL/GenBank/DDBJ databases">
        <title>Genome characterization of the sugarcane-associated fungus Trichoderma ghanense CCMA-1212 and their application in lignocelulose bioconversion.</title>
        <authorList>
            <person name="Steindorff A.S."/>
            <person name="Mendes T.D."/>
            <person name="Vilela E.S.D."/>
            <person name="Rodrigues D.S."/>
            <person name="Formighieri E.F."/>
            <person name="Melo I.S."/>
            <person name="Favaro L.C.L."/>
        </authorList>
    </citation>
    <scope>NUCLEOTIDE SEQUENCE [LARGE SCALE GENOMIC DNA]</scope>
    <source>
        <strain evidence="4 5">CCMA-1212</strain>
    </source>
</reference>
<keyword evidence="1" id="KW-0694">RNA-binding</keyword>
<dbReference type="EMBL" id="PPTA01000001">
    <property type="protein sequence ID" value="TFB06806.1"/>
    <property type="molecule type" value="Genomic_DNA"/>
</dbReference>
<protein>
    <recommendedName>
        <fullName evidence="3">THUMP domain-containing protein</fullName>
    </recommendedName>
</protein>
<dbReference type="PANTHER" id="PTHR13452">
    <property type="entry name" value="THUMP DOMAIN CONTAINING PROTEIN 1-RELATED"/>
    <property type="match status" value="1"/>
</dbReference>
<dbReference type="CDD" id="cd11717">
    <property type="entry name" value="THUMP_THUMPD1_like"/>
    <property type="match status" value="1"/>
</dbReference>
<dbReference type="PROSITE" id="PS51165">
    <property type="entry name" value="THUMP"/>
    <property type="match status" value="1"/>
</dbReference>
<sequence length="371" mass="41494">MSDSAPKRKQGPGGSDGSVLKKRKEGTGGRWKTPAQKAKQASWVEMGKALEVGDEGIWVTYARGMKNKAVREFTAMCHEYGEKLYDIKPPADDSEHHPADAEANEDIETSIEKELERMKAPAKPRPRGVFSPVSVTIECVFFMKTMRPVDPCQLVREMCLDAQRCGSPMERKCKYINRLTPVVDTEKASEKGVRRVARKVLQSVFRLNEEEVVDENEDSEEGKKEGEEEEKPVEESTGAEEVNEVEEEEEEKEKKTGEVKDAAEVAVPETESQQTPFTYAIRHTMRNHTVLESQAVIKMIAGMIKPEHKVNLKSPDKVILVEIFQLFCGISVVDGREWEELKRYNINVLYGMAGEQKSGGGGKAVKASSDA</sequence>
<gene>
    <name evidence="4" type="ORF">CCMA1212_000038</name>
</gene>
<evidence type="ECO:0000256" key="2">
    <source>
        <dbReference type="SAM" id="MobiDB-lite"/>
    </source>
</evidence>
<dbReference type="RefSeq" id="XP_073563007.1">
    <property type="nucleotide sequence ID" value="XM_073697523.1"/>
</dbReference>
<feature type="compositionally biased region" description="Acidic residues" evidence="2">
    <location>
        <begin position="227"/>
        <end position="251"/>
    </location>
</feature>
<dbReference type="GeneID" id="300571973"/>
<feature type="region of interest" description="Disordered" evidence="2">
    <location>
        <begin position="1"/>
        <end position="39"/>
    </location>
</feature>
<dbReference type="Pfam" id="PF02926">
    <property type="entry name" value="THUMP"/>
    <property type="match status" value="1"/>
</dbReference>
<dbReference type="Gene3D" id="3.30.2300.10">
    <property type="entry name" value="THUMP superfamily"/>
    <property type="match status" value="1"/>
</dbReference>
<dbReference type="PANTHER" id="PTHR13452:SF10">
    <property type="entry name" value="THUMP DOMAIN-CONTAINING PROTEIN 1"/>
    <property type="match status" value="1"/>
</dbReference>
<evidence type="ECO:0000256" key="1">
    <source>
        <dbReference type="PROSITE-ProRule" id="PRU00529"/>
    </source>
</evidence>
<feature type="compositionally biased region" description="Basic and acidic residues" evidence="2">
    <location>
        <begin position="252"/>
        <end position="263"/>
    </location>
</feature>
<proteinExistence type="predicted"/>
<evidence type="ECO:0000313" key="4">
    <source>
        <dbReference type="EMBL" id="TFB06806.1"/>
    </source>
</evidence>
<dbReference type="InterPro" id="IPR004114">
    <property type="entry name" value="THUMP_dom"/>
</dbReference>
<keyword evidence="5" id="KW-1185">Reference proteome</keyword>
<dbReference type="SMART" id="SM00981">
    <property type="entry name" value="THUMP"/>
    <property type="match status" value="1"/>
</dbReference>
<evidence type="ECO:0000313" key="5">
    <source>
        <dbReference type="Proteomes" id="UP001642720"/>
    </source>
</evidence>
<name>A0ABY2HGQ8_9HYPO</name>
<feature type="region of interest" description="Disordered" evidence="2">
    <location>
        <begin position="211"/>
        <end position="271"/>
    </location>
</feature>
<feature type="domain" description="THUMP" evidence="3">
    <location>
        <begin position="227"/>
        <end position="334"/>
    </location>
</feature>
<comment type="caution">
    <text evidence="4">The sequence shown here is derived from an EMBL/GenBank/DDBJ whole genome shotgun (WGS) entry which is preliminary data.</text>
</comment>
<accession>A0ABY2HGQ8</accession>
<dbReference type="SUPFAM" id="SSF143437">
    <property type="entry name" value="THUMP domain-like"/>
    <property type="match status" value="1"/>
</dbReference>
<organism evidence="4 5">
    <name type="scientific">Trichoderma ghanense</name>
    <dbReference type="NCBI Taxonomy" id="65468"/>
    <lineage>
        <taxon>Eukaryota</taxon>
        <taxon>Fungi</taxon>
        <taxon>Dikarya</taxon>
        <taxon>Ascomycota</taxon>
        <taxon>Pezizomycotina</taxon>
        <taxon>Sordariomycetes</taxon>
        <taxon>Hypocreomycetidae</taxon>
        <taxon>Hypocreales</taxon>
        <taxon>Hypocreaceae</taxon>
        <taxon>Trichoderma</taxon>
    </lineage>
</organism>
<evidence type="ECO:0000259" key="3">
    <source>
        <dbReference type="PROSITE" id="PS51165"/>
    </source>
</evidence>
<dbReference type="InterPro" id="IPR040183">
    <property type="entry name" value="THUMPD1-like"/>
</dbReference>
<feature type="compositionally biased region" description="Acidic residues" evidence="2">
    <location>
        <begin position="211"/>
        <end position="220"/>
    </location>
</feature>
<dbReference type="Proteomes" id="UP001642720">
    <property type="component" value="Unassembled WGS sequence"/>
</dbReference>